<keyword evidence="3" id="KW-1185">Reference proteome</keyword>
<reference evidence="2 3" key="1">
    <citation type="submission" date="2023-08" db="EMBL/GenBank/DDBJ databases">
        <authorList>
            <person name="Palmer J.M."/>
        </authorList>
    </citation>
    <scope>NUCLEOTIDE SEQUENCE [LARGE SCALE GENOMIC DNA]</scope>
    <source>
        <strain evidence="2 3">TWF481</strain>
    </source>
</reference>
<dbReference type="AlphaFoldDB" id="A0AAV9WPY3"/>
<dbReference type="InterPro" id="IPR001810">
    <property type="entry name" value="F-box_dom"/>
</dbReference>
<dbReference type="InterPro" id="IPR036047">
    <property type="entry name" value="F-box-like_dom_sf"/>
</dbReference>
<evidence type="ECO:0000259" key="1">
    <source>
        <dbReference type="PROSITE" id="PS50181"/>
    </source>
</evidence>
<comment type="caution">
    <text evidence="2">The sequence shown here is derived from an EMBL/GenBank/DDBJ whole genome shotgun (WGS) entry which is preliminary data.</text>
</comment>
<dbReference type="CDD" id="cd09917">
    <property type="entry name" value="F-box_SF"/>
    <property type="match status" value="1"/>
</dbReference>
<protein>
    <recommendedName>
        <fullName evidence="1">F-box domain-containing protein</fullName>
    </recommendedName>
</protein>
<evidence type="ECO:0000313" key="3">
    <source>
        <dbReference type="Proteomes" id="UP001370758"/>
    </source>
</evidence>
<dbReference type="PROSITE" id="PS50181">
    <property type="entry name" value="FBOX"/>
    <property type="match status" value="1"/>
</dbReference>
<dbReference type="EMBL" id="JAVHJL010000001">
    <property type="protein sequence ID" value="KAK6512347.1"/>
    <property type="molecule type" value="Genomic_DNA"/>
</dbReference>
<sequence length="476" mass="53926">MSIHSLPPELLLYIFQLLYRDAVCNLRLVSKDICEIVTPLLFKNVNVHYGIDRALEQMRGFIGEEKLRGCIRDVMIPSESFVVNGDGFQFHEKTFWWSVSVRGEPVVDGYYDAETEGQAVKTGALAEYPHRRDVRFDPTSRTFKRKIEDYERCLERFLVQCERLERIWIAFGAGWTSGRMEWWGGVVGRVVRKVCEGGKGGKGVKRLDLLVPRVGCLESFLKGVSGEGVFESLEGVSVDIYAADPAFRDLAAIESSTNDLFTKTPNLRSCQLSTNYKLTRTNVPPLFPLFSGNGMLTSLSIRHTFFPIENDSAFDRFSRMLASTPGLLTLEMTACMIQYSDSLGRDAERILSDELNIASFENLPARSWAGIFKTFETHLINLRSFKFGHLMYGRHRGSSFFNDRSTHRAEMLVPAEGRFGGMGVKEFSRSVRSVEGVSPYVGDHEELERFRRVVAERGGLNETRGGFEGGQTWRFL</sequence>
<feature type="domain" description="F-box" evidence="1">
    <location>
        <begin position="1"/>
        <end position="45"/>
    </location>
</feature>
<dbReference type="SUPFAM" id="SSF81383">
    <property type="entry name" value="F-box domain"/>
    <property type="match status" value="1"/>
</dbReference>
<accession>A0AAV9WPY3</accession>
<organism evidence="2 3">
    <name type="scientific">Arthrobotrys musiformis</name>
    <dbReference type="NCBI Taxonomy" id="47236"/>
    <lineage>
        <taxon>Eukaryota</taxon>
        <taxon>Fungi</taxon>
        <taxon>Dikarya</taxon>
        <taxon>Ascomycota</taxon>
        <taxon>Pezizomycotina</taxon>
        <taxon>Orbiliomycetes</taxon>
        <taxon>Orbiliales</taxon>
        <taxon>Orbiliaceae</taxon>
        <taxon>Arthrobotrys</taxon>
    </lineage>
</organism>
<gene>
    <name evidence="2" type="ORF">TWF481_001235</name>
</gene>
<name>A0AAV9WPY3_9PEZI</name>
<dbReference type="SUPFAM" id="SSF52047">
    <property type="entry name" value="RNI-like"/>
    <property type="match status" value="1"/>
</dbReference>
<proteinExistence type="predicted"/>
<evidence type="ECO:0000313" key="2">
    <source>
        <dbReference type="EMBL" id="KAK6512347.1"/>
    </source>
</evidence>
<dbReference type="Proteomes" id="UP001370758">
    <property type="component" value="Unassembled WGS sequence"/>
</dbReference>
<dbReference type="Pfam" id="PF12937">
    <property type="entry name" value="F-box-like"/>
    <property type="match status" value="1"/>
</dbReference>